<evidence type="ECO:0008006" key="3">
    <source>
        <dbReference type="Google" id="ProtNLM"/>
    </source>
</evidence>
<proteinExistence type="predicted"/>
<accession>A0A7X5TU07</accession>
<evidence type="ECO:0000313" key="1">
    <source>
        <dbReference type="EMBL" id="NIH53873.1"/>
    </source>
</evidence>
<evidence type="ECO:0000313" key="2">
    <source>
        <dbReference type="Proteomes" id="UP000541033"/>
    </source>
</evidence>
<keyword evidence="2" id="KW-1185">Reference proteome</keyword>
<dbReference type="EMBL" id="JAAMOX010000001">
    <property type="protein sequence ID" value="NIH53873.1"/>
    <property type="molecule type" value="Genomic_DNA"/>
</dbReference>
<reference evidence="1 2" key="1">
    <citation type="submission" date="2020-02" db="EMBL/GenBank/DDBJ databases">
        <title>Sequencing the genomes of 1000 actinobacteria strains.</title>
        <authorList>
            <person name="Klenk H.-P."/>
        </authorList>
    </citation>
    <scope>NUCLEOTIDE SEQUENCE [LARGE SCALE GENOMIC DNA]</scope>
    <source>
        <strain evidence="1 2">DSM 27960</strain>
    </source>
</reference>
<dbReference type="RefSeq" id="WP_167149837.1">
    <property type="nucleotide sequence ID" value="NZ_JAAMOX010000001.1"/>
</dbReference>
<dbReference type="AlphaFoldDB" id="A0A7X5TU07"/>
<comment type="caution">
    <text evidence="1">The sequence shown here is derived from an EMBL/GenBank/DDBJ whole genome shotgun (WGS) entry which is preliminary data.</text>
</comment>
<sequence>MEHEIMARGLLTSERKNAADVRVHVGSYLAETEWAGLHLHEQHLLRVISHHIRFPDTVFSHRSAAAALGIPLVGPWPTRIHRYTRASEKDQSTRNISTHRCGAHPVETTTAYNMIVTSTLRTVVDLARTETFINAVCAVDWLLARNTEGAKEDMKQLLSELRPRYGRHQAYKAIGLGTELSESVGESASRAIMEIAGFKAPVLQQRFHDTDGLIGLADFWWPDEGVIGEFDGHVKYVDPEYTHGRSATSVVVDERRRENRLSALPHVRNVVRWDWSCVTSPATLIARLQRAGVPR</sequence>
<protein>
    <recommendedName>
        <fullName evidence="3">Transcriptional regulator, AbiEi antitoxin, Type IV TA system</fullName>
    </recommendedName>
</protein>
<dbReference type="Proteomes" id="UP000541033">
    <property type="component" value="Unassembled WGS sequence"/>
</dbReference>
<organism evidence="1 2">
    <name type="scientific">Lysinibacter cavernae</name>
    <dbReference type="NCBI Taxonomy" id="1640652"/>
    <lineage>
        <taxon>Bacteria</taxon>
        <taxon>Bacillati</taxon>
        <taxon>Actinomycetota</taxon>
        <taxon>Actinomycetes</taxon>
        <taxon>Micrococcales</taxon>
        <taxon>Microbacteriaceae</taxon>
        <taxon>Lysinibacter</taxon>
    </lineage>
</organism>
<name>A0A7X5TU07_9MICO</name>
<gene>
    <name evidence="1" type="ORF">FHX76_001741</name>
</gene>